<dbReference type="Proteomes" id="UP001060919">
    <property type="component" value="Chromosome"/>
</dbReference>
<dbReference type="AlphaFoldDB" id="A0A915YDD5"/>
<name>A0A915YDD5_9BACT</name>
<evidence type="ECO:0000256" key="5">
    <source>
        <dbReference type="ARBA" id="ARBA00022801"/>
    </source>
</evidence>
<dbReference type="PANTHER" id="PTHR38050">
    <property type="match status" value="1"/>
</dbReference>
<keyword evidence="5" id="KW-0378">Hydrolase</keyword>
<dbReference type="PANTHER" id="PTHR38050:SF2">
    <property type="entry name" value="FERULOYL ESTERASE C-RELATED"/>
    <property type="match status" value="1"/>
</dbReference>
<evidence type="ECO:0000256" key="6">
    <source>
        <dbReference type="ARBA" id="ARBA00023277"/>
    </source>
</evidence>
<keyword evidence="4" id="KW-0732">Signal</keyword>
<evidence type="ECO:0000313" key="9">
    <source>
        <dbReference type="EMBL" id="BDS11008.1"/>
    </source>
</evidence>
<proteinExistence type="predicted"/>
<dbReference type="Gene3D" id="3.40.50.1820">
    <property type="entry name" value="alpha/beta hydrolase"/>
    <property type="match status" value="1"/>
</dbReference>
<evidence type="ECO:0000313" key="10">
    <source>
        <dbReference type="Proteomes" id="UP001060919"/>
    </source>
</evidence>
<keyword evidence="7" id="KW-0624">Polysaccharide degradation</keyword>
<keyword evidence="6" id="KW-0119">Carbohydrate metabolism</keyword>
<dbReference type="InterPro" id="IPR010126">
    <property type="entry name" value="Esterase_phb"/>
</dbReference>
<dbReference type="RefSeq" id="WP_264792221.1">
    <property type="nucleotide sequence ID" value="NZ_AP026867.1"/>
</dbReference>
<dbReference type="Pfam" id="PF18962">
    <property type="entry name" value="Por_Secre_tail"/>
    <property type="match status" value="1"/>
</dbReference>
<dbReference type="EMBL" id="AP026867">
    <property type="protein sequence ID" value="BDS11008.1"/>
    <property type="molecule type" value="Genomic_DNA"/>
</dbReference>
<dbReference type="InterPro" id="IPR029058">
    <property type="entry name" value="AB_hydrolase_fold"/>
</dbReference>
<dbReference type="SUPFAM" id="SSF53474">
    <property type="entry name" value="alpha/beta-Hydrolases"/>
    <property type="match status" value="1"/>
</dbReference>
<evidence type="ECO:0000256" key="1">
    <source>
        <dbReference type="ARBA" id="ARBA00004613"/>
    </source>
</evidence>
<dbReference type="Pfam" id="PF10503">
    <property type="entry name" value="Esterase_PHB"/>
    <property type="match status" value="1"/>
</dbReference>
<keyword evidence="3" id="KW-0858">Xylan degradation</keyword>
<keyword evidence="10" id="KW-1185">Reference proteome</keyword>
<feature type="domain" description="Secretion system C-terminal sorting" evidence="8">
    <location>
        <begin position="299"/>
        <end position="364"/>
    </location>
</feature>
<keyword evidence="2" id="KW-0964">Secreted</keyword>
<evidence type="ECO:0000256" key="3">
    <source>
        <dbReference type="ARBA" id="ARBA00022651"/>
    </source>
</evidence>
<dbReference type="GO" id="GO:0005576">
    <property type="term" value="C:extracellular region"/>
    <property type="evidence" value="ECO:0007669"/>
    <property type="project" value="UniProtKB-SubCell"/>
</dbReference>
<dbReference type="GO" id="GO:0030600">
    <property type="term" value="F:feruloyl esterase activity"/>
    <property type="evidence" value="ECO:0007669"/>
    <property type="project" value="InterPro"/>
</dbReference>
<dbReference type="InterPro" id="IPR043595">
    <property type="entry name" value="FaeB/C/D"/>
</dbReference>
<dbReference type="KEGG" id="aup:AsAng_0017180"/>
<sequence>MIATAQYDSLSHGNYNRTYLLHLPAGYTGLNPLPLVVAMHGGFGNAYSMQATSQLSLKADAENFVVVYPEGVKGGFLNASSWNAGWCCGFASNTAVDDVGFIEVLLDSLSQQYAIDSNRIYVTGMSNGGFMTYRLACELSNRIAAIAPVAASMSISNCSPLRPVPVINFHSYLDTHIPYSGGIGNGPSSHYNLPQDSVINTWAAINSCTVPQDTLVNNSNYTLVKWRACNCSSEIHHYATQDGGHSWPGGPQTASGDPSSSAIDATHLIWSFFQQHTLNCSNVTPIRTNNTAASIIQFYPNPTKGKLRATSNLKQNLEIVVFNAVGEKVAAFKNSLEIDLSRLEKGVYFIQTKTTNQIYIDKIVKID</sequence>
<gene>
    <name evidence="9" type="ORF">AsAng_0017180</name>
</gene>
<protein>
    <submittedName>
        <fullName evidence="9">T9SS type A sorting domain-containing protein</fullName>
    </submittedName>
</protein>
<comment type="subcellular location">
    <subcellularLocation>
        <location evidence="1">Secreted</location>
    </subcellularLocation>
</comment>
<dbReference type="InterPro" id="IPR026444">
    <property type="entry name" value="Secre_tail"/>
</dbReference>
<dbReference type="NCBIfam" id="TIGR04183">
    <property type="entry name" value="Por_Secre_tail"/>
    <property type="match status" value="1"/>
</dbReference>
<evidence type="ECO:0000256" key="2">
    <source>
        <dbReference type="ARBA" id="ARBA00022525"/>
    </source>
</evidence>
<reference evidence="9" key="1">
    <citation type="submission" date="2022-09" db="EMBL/GenBank/DDBJ databases">
        <title>Aureispira anguillicida sp. nov., isolated from Leptocephalus of Japanese eel Anguilla japonica.</title>
        <authorList>
            <person name="Yuasa K."/>
            <person name="Mekata T."/>
            <person name="Ikunari K."/>
        </authorList>
    </citation>
    <scope>NUCLEOTIDE SEQUENCE</scope>
    <source>
        <strain evidence="9">EL160426</strain>
    </source>
</reference>
<evidence type="ECO:0000256" key="4">
    <source>
        <dbReference type="ARBA" id="ARBA00022729"/>
    </source>
</evidence>
<accession>A0A915YDD5</accession>
<evidence type="ECO:0000259" key="8">
    <source>
        <dbReference type="Pfam" id="PF18962"/>
    </source>
</evidence>
<dbReference type="GO" id="GO:0045493">
    <property type="term" value="P:xylan catabolic process"/>
    <property type="evidence" value="ECO:0007669"/>
    <property type="project" value="UniProtKB-KW"/>
</dbReference>
<evidence type="ECO:0000256" key="7">
    <source>
        <dbReference type="ARBA" id="ARBA00023326"/>
    </source>
</evidence>
<organism evidence="9 10">
    <name type="scientific">Aureispira anguillae</name>
    <dbReference type="NCBI Taxonomy" id="2864201"/>
    <lineage>
        <taxon>Bacteria</taxon>
        <taxon>Pseudomonadati</taxon>
        <taxon>Bacteroidota</taxon>
        <taxon>Saprospiria</taxon>
        <taxon>Saprospirales</taxon>
        <taxon>Saprospiraceae</taxon>
        <taxon>Aureispira</taxon>
    </lineage>
</organism>